<gene>
    <name evidence="6" type="ORF">QPL79_06450</name>
</gene>
<dbReference type="InterPro" id="IPR027417">
    <property type="entry name" value="P-loop_NTPase"/>
</dbReference>
<evidence type="ECO:0000256" key="1">
    <source>
        <dbReference type="ARBA" id="ARBA00007816"/>
    </source>
</evidence>
<dbReference type="AlphaFoldDB" id="A0ABD4Z728"/>
<dbReference type="Pfam" id="PF01935">
    <property type="entry name" value="DUF87"/>
    <property type="match status" value="1"/>
</dbReference>
<proteinExistence type="inferred from homology"/>
<dbReference type="EMBL" id="JASNVW010000003">
    <property type="protein sequence ID" value="MDK6029000.1"/>
    <property type="molecule type" value="Genomic_DNA"/>
</dbReference>
<comment type="catalytic activity">
    <reaction evidence="2">
        <text>Couples ATP hydrolysis with the unwinding of duplex DNA by translocating in the 3'-5' direction.</text>
        <dbReference type="EC" id="5.6.2.4"/>
    </reaction>
</comment>
<keyword evidence="7" id="KW-1185">Reference proteome</keyword>
<dbReference type="RefSeq" id="WP_285273983.1">
    <property type="nucleotide sequence ID" value="NZ_JASNVW010000003.1"/>
</dbReference>
<feature type="domain" description="Helicase HerA central" evidence="5">
    <location>
        <begin position="140"/>
        <end position="393"/>
    </location>
</feature>
<evidence type="ECO:0000256" key="3">
    <source>
        <dbReference type="ARBA" id="ARBA00048954"/>
    </source>
</evidence>
<dbReference type="GO" id="GO:0043139">
    <property type="term" value="F:5'-3' DNA helicase activity"/>
    <property type="evidence" value="ECO:0007669"/>
    <property type="project" value="UniProtKB-EC"/>
</dbReference>
<comment type="catalytic activity">
    <reaction evidence="3">
        <text>ATP + H2O = ADP + phosphate + H(+)</text>
        <dbReference type="Rhea" id="RHEA:13065"/>
        <dbReference type="ChEBI" id="CHEBI:15377"/>
        <dbReference type="ChEBI" id="CHEBI:15378"/>
        <dbReference type="ChEBI" id="CHEBI:30616"/>
        <dbReference type="ChEBI" id="CHEBI:43474"/>
        <dbReference type="ChEBI" id="CHEBI:456216"/>
        <dbReference type="EC" id="5.6.2.3"/>
    </reaction>
</comment>
<sequence>MWSWNPRNIGRLVGVITSGARSSIAPVRISREAMDYVKDEMLAVVDDFIEGRRFLGVFKSSTKKDLAIDVNVLPTVFDPEKSHSFSAPLMHSYVEIIGEINPGGGVSLSFAIPRPGSNVYTVDRGDALSNILKLPQGLFIGYHKFANLEINVNPIALDYHIAVLGATGSGKSRLVKAIIEEVLRKVPNYKVIIFDHTGVDYADLSRWVGLEDLVTVIDSSKIVLDPDIITEILSDQMGLKKSDQQEYVYGAVIEYIRSVVEEQANSTRLPIKMRSTGKRDEDTDVEEILRRYKELSSKGLFKWSFSQFVKVLSDYLLSLSARKQTIEKLQLLLYTRVGRGFFEQNLSRRSIVIDDVVRDFLGGNGRRVIIVDLSTEIEYGAKNAIVHQFIRRIWEHILYRRSKANLVAVVDEAHNYCCAYGCDPAKDIIAKTSREGRKWGFGLILSSQRVIDLAPEIRGNINTVFFSRMQTSGDYNELRNWLEGVEYMEYTLPLLSPREFFFTGLGNLLRRPLLVRVRDVS</sequence>
<comment type="caution">
    <text evidence="6">The sequence shown here is derived from an EMBL/GenBank/DDBJ whole genome shotgun (WGS) entry which is preliminary data.</text>
</comment>
<dbReference type="Gene3D" id="3.40.50.300">
    <property type="entry name" value="P-loop containing nucleotide triphosphate hydrolases"/>
    <property type="match status" value="2"/>
</dbReference>
<evidence type="ECO:0000313" key="7">
    <source>
        <dbReference type="Proteomes" id="UP001529235"/>
    </source>
</evidence>
<dbReference type="GO" id="GO:0005524">
    <property type="term" value="F:ATP binding"/>
    <property type="evidence" value="ECO:0007669"/>
    <property type="project" value="UniProtKB-KW"/>
</dbReference>
<comment type="catalytic activity">
    <reaction evidence="4">
        <text>ATP + H2O = ADP + phosphate + H(+)</text>
        <dbReference type="Rhea" id="RHEA:13065"/>
        <dbReference type="ChEBI" id="CHEBI:15377"/>
        <dbReference type="ChEBI" id="CHEBI:15378"/>
        <dbReference type="ChEBI" id="CHEBI:30616"/>
        <dbReference type="ChEBI" id="CHEBI:43474"/>
        <dbReference type="ChEBI" id="CHEBI:456216"/>
        <dbReference type="EC" id="5.6.2.4"/>
    </reaction>
</comment>
<organism evidence="6 7">
    <name type="scientific">Ignisphaera cupida</name>
    <dbReference type="NCBI Taxonomy" id="3050454"/>
    <lineage>
        <taxon>Archaea</taxon>
        <taxon>Thermoproteota</taxon>
        <taxon>Thermoprotei</taxon>
        <taxon>Desulfurococcales</taxon>
        <taxon>Desulfurococcaceae</taxon>
        <taxon>Ignisphaera</taxon>
    </lineage>
</organism>
<accession>A0ABD4Z728</accession>
<comment type="similarity">
    <text evidence="1">Belongs to the HerA family.</text>
</comment>
<dbReference type="InterPro" id="IPR008571">
    <property type="entry name" value="HerA-like"/>
</dbReference>
<dbReference type="GO" id="GO:0043138">
    <property type="term" value="F:3'-5' DNA helicase activity"/>
    <property type="evidence" value="ECO:0007669"/>
    <property type="project" value="UniProtKB-EC"/>
</dbReference>
<dbReference type="SUPFAM" id="SSF52540">
    <property type="entry name" value="P-loop containing nucleoside triphosphate hydrolases"/>
    <property type="match status" value="1"/>
</dbReference>
<evidence type="ECO:0000259" key="5">
    <source>
        <dbReference type="Pfam" id="PF01935"/>
    </source>
</evidence>
<name>A0ABD4Z728_9CREN</name>
<reference evidence="6 7" key="1">
    <citation type="submission" date="2023-05" db="EMBL/GenBank/DDBJ databases">
        <title>A new hyperthermophilic archaea 'Ignisphaera cupida' sp. nov. and description of the family 'Ignisphaeraceae' fam. nov.</title>
        <authorList>
            <person name="Podosokorskaya O.A."/>
            <person name="Elcheninov A.G."/>
            <person name="Klukina A."/>
            <person name="Merkel A.Y."/>
        </authorList>
    </citation>
    <scope>NUCLEOTIDE SEQUENCE [LARGE SCALE GENOMIC DNA]</scope>
    <source>
        <strain evidence="6 7">4213-co</strain>
    </source>
</reference>
<dbReference type="PANTHER" id="PTHR42957">
    <property type="entry name" value="HELICASE MJ1565-RELATED"/>
    <property type="match status" value="1"/>
</dbReference>
<keyword evidence="6" id="KW-0067">ATP-binding</keyword>
<evidence type="ECO:0000256" key="4">
    <source>
        <dbReference type="ARBA" id="ARBA00048988"/>
    </source>
</evidence>
<evidence type="ECO:0000313" key="6">
    <source>
        <dbReference type="EMBL" id="MDK6029000.1"/>
    </source>
</evidence>
<evidence type="ECO:0000256" key="2">
    <source>
        <dbReference type="ARBA" id="ARBA00034617"/>
    </source>
</evidence>
<dbReference type="Proteomes" id="UP001529235">
    <property type="component" value="Unassembled WGS sequence"/>
</dbReference>
<protein>
    <submittedName>
        <fullName evidence="6">ATP-binding protein</fullName>
    </submittedName>
</protein>
<dbReference type="InterPro" id="IPR002789">
    <property type="entry name" value="HerA_central"/>
</dbReference>
<dbReference type="PANTHER" id="PTHR42957:SF2">
    <property type="entry name" value="HELICASE HERA CENTRAL DOMAIN-CONTAINING PROTEIN"/>
    <property type="match status" value="1"/>
</dbReference>
<keyword evidence="6" id="KW-0547">Nucleotide-binding</keyword>